<dbReference type="AlphaFoldDB" id="A0A0E9VI75"/>
<proteinExistence type="predicted"/>
<protein>
    <submittedName>
        <fullName evidence="1">Uncharacterized protein</fullName>
    </submittedName>
</protein>
<name>A0A0E9VI75_ANGAN</name>
<organism evidence="1">
    <name type="scientific">Anguilla anguilla</name>
    <name type="common">European freshwater eel</name>
    <name type="synonym">Muraena anguilla</name>
    <dbReference type="NCBI Taxonomy" id="7936"/>
    <lineage>
        <taxon>Eukaryota</taxon>
        <taxon>Metazoa</taxon>
        <taxon>Chordata</taxon>
        <taxon>Craniata</taxon>
        <taxon>Vertebrata</taxon>
        <taxon>Euteleostomi</taxon>
        <taxon>Actinopterygii</taxon>
        <taxon>Neopterygii</taxon>
        <taxon>Teleostei</taxon>
        <taxon>Anguilliformes</taxon>
        <taxon>Anguillidae</taxon>
        <taxon>Anguilla</taxon>
    </lineage>
</organism>
<reference evidence="1" key="2">
    <citation type="journal article" date="2015" name="Fish Shellfish Immunol.">
        <title>Early steps in the European eel (Anguilla anguilla)-Vibrio vulnificus interaction in the gills: Role of the RtxA13 toxin.</title>
        <authorList>
            <person name="Callol A."/>
            <person name="Pajuelo D."/>
            <person name="Ebbesson L."/>
            <person name="Teles M."/>
            <person name="MacKenzie S."/>
            <person name="Amaro C."/>
        </authorList>
    </citation>
    <scope>NUCLEOTIDE SEQUENCE</scope>
</reference>
<evidence type="ECO:0000313" key="1">
    <source>
        <dbReference type="EMBL" id="JAH77814.1"/>
    </source>
</evidence>
<sequence length="45" mass="4935">MNLQKDKGGDARSVTFAHFFSSFITCNPFITAGHSQNGSREPVPH</sequence>
<dbReference type="EMBL" id="GBXM01030763">
    <property type="protein sequence ID" value="JAH77814.1"/>
    <property type="molecule type" value="Transcribed_RNA"/>
</dbReference>
<accession>A0A0E9VI75</accession>
<reference evidence="1" key="1">
    <citation type="submission" date="2014-11" db="EMBL/GenBank/DDBJ databases">
        <authorList>
            <person name="Amaro Gonzalez C."/>
        </authorList>
    </citation>
    <scope>NUCLEOTIDE SEQUENCE</scope>
</reference>